<feature type="signal peptide" evidence="1">
    <location>
        <begin position="1"/>
        <end position="26"/>
    </location>
</feature>
<evidence type="ECO:0000313" key="3">
    <source>
        <dbReference type="Proteomes" id="UP001194580"/>
    </source>
</evidence>
<keyword evidence="3" id="KW-1185">Reference proteome</keyword>
<comment type="caution">
    <text evidence="2">The sequence shown here is derived from an EMBL/GenBank/DDBJ whole genome shotgun (WGS) entry which is preliminary data.</text>
</comment>
<proteinExistence type="predicted"/>
<feature type="non-terminal residue" evidence="2">
    <location>
        <position position="121"/>
    </location>
</feature>
<dbReference type="EMBL" id="JAAAIL010003265">
    <property type="protein sequence ID" value="KAG0251483.1"/>
    <property type="molecule type" value="Genomic_DNA"/>
</dbReference>
<evidence type="ECO:0000313" key="2">
    <source>
        <dbReference type="EMBL" id="KAG0251483.1"/>
    </source>
</evidence>
<dbReference type="AlphaFoldDB" id="A0AAD4D0L1"/>
<name>A0AAD4D0L1_9FUNG</name>
<gene>
    <name evidence="2" type="ORF">BGZ95_006878</name>
</gene>
<protein>
    <submittedName>
        <fullName evidence="2">Uncharacterized protein</fullName>
    </submittedName>
</protein>
<accession>A0AAD4D0L1</accession>
<dbReference type="Proteomes" id="UP001194580">
    <property type="component" value="Unassembled WGS sequence"/>
</dbReference>
<evidence type="ECO:0000256" key="1">
    <source>
        <dbReference type="SAM" id="SignalP"/>
    </source>
</evidence>
<reference evidence="2" key="1">
    <citation type="journal article" date="2020" name="Fungal Divers.">
        <title>Resolving the Mortierellaceae phylogeny through synthesis of multi-gene phylogenetics and phylogenomics.</title>
        <authorList>
            <person name="Vandepol N."/>
            <person name="Liber J."/>
            <person name="Desiro A."/>
            <person name="Na H."/>
            <person name="Kennedy M."/>
            <person name="Barry K."/>
            <person name="Grigoriev I.V."/>
            <person name="Miller A.N."/>
            <person name="O'Donnell K."/>
            <person name="Stajich J.E."/>
            <person name="Bonito G."/>
        </authorList>
    </citation>
    <scope>NUCLEOTIDE SEQUENCE</scope>
    <source>
        <strain evidence="2">NRRL 28262</strain>
    </source>
</reference>
<feature type="chain" id="PRO_5042135078" evidence="1">
    <location>
        <begin position="27"/>
        <end position="121"/>
    </location>
</feature>
<keyword evidence="1" id="KW-0732">Signal</keyword>
<organism evidence="2 3">
    <name type="scientific">Linnemannia exigua</name>
    <dbReference type="NCBI Taxonomy" id="604196"/>
    <lineage>
        <taxon>Eukaryota</taxon>
        <taxon>Fungi</taxon>
        <taxon>Fungi incertae sedis</taxon>
        <taxon>Mucoromycota</taxon>
        <taxon>Mortierellomycotina</taxon>
        <taxon>Mortierellomycetes</taxon>
        <taxon>Mortierellales</taxon>
        <taxon>Mortierellaceae</taxon>
        <taxon>Linnemannia</taxon>
    </lineage>
</organism>
<sequence>MRFQSALFCLVVVLLTGTNLPTLVDAADDYNNCVRAIVDHAIVNGMPPAAENCTEAFRRGINLAAEAFSPLGNQERVPEMNAAFDQGLANLKQCLQKENVSETDIEQAQNAVEQAKKDLSN</sequence>